<protein>
    <submittedName>
        <fullName evidence="1">Uncharacterized protein</fullName>
    </submittedName>
</protein>
<organism evidence="1 2">
    <name type="scientific">Ancylostoma ceylanicum</name>
    <dbReference type="NCBI Taxonomy" id="53326"/>
    <lineage>
        <taxon>Eukaryota</taxon>
        <taxon>Metazoa</taxon>
        <taxon>Ecdysozoa</taxon>
        <taxon>Nematoda</taxon>
        <taxon>Chromadorea</taxon>
        <taxon>Rhabditida</taxon>
        <taxon>Rhabditina</taxon>
        <taxon>Rhabditomorpha</taxon>
        <taxon>Strongyloidea</taxon>
        <taxon>Ancylostomatidae</taxon>
        <taxon>Ancylostomatinae</taxon>
        <taxon>Ancylostoma</taxon>
    </lineage>
</organism>
<reference evidence="2" key="1">
    <citation type="journal article" date="2015" name="Nat. Genet.">
        <title>The genome and transcriptome of the zoonotic hookworm Ancylostoma ceylanicum identify infection-specific gene families.</title>
        <authorList>
            <person name="Schwarz E.M."/>
            <person name="Hu Y."/>
            <person name="Antoshechkin I."/>
            <person name="Miller M.M."/>
            <person name="Sternberg P.W."/>
            <person name="Aroian R.V."/>
        </authorList>
    </citation>
    <scope>NUCLEOTIDE SEQUENCE</scope>
    <source>
        <strain evidence="2">HY135</strain>
    </source>
</reference>
<name>A0A016RRE1_9BILA</name>
<evidence type="ECO:0000313" key="2">
    <source>
        <dbReference type="Proteomes" id="UP000024635"/>
    </source>
</evidence>
<accession>A0A016RRE1</accession>
<dbReference type="Proteomes" id="UP000024635">
    <property type="component" value="Unassembled WGS sequence"/>
</dbReference>
<evidence type="ECO:0000313" key="1">
    <source>
        <dbReference type="EMBL" id="EYB80898.1"/>
    </source>
</evidence>
<gene>
    <name evidence="1" type="primary">Acey_s0397.g694</name>
    <name evidence="1" type="ORF">Y032_0397g694</name>
</gene>
<dbReference type="EMBL" id="JARK01001733">
    <property type="protein sequence ID" value="EYB80898.1"/>
    <property type="molecule type" value="Genomic_DNA"/>
</dbReference>
<keyword evidence="2" id="KW-1185">Reference proteome</keyword>
<comment type="caution">
    <text evidence="1">The sequence shown here is derived from an EMBL/GenBank/DDBJ whole genome shotgun (WGS) entry which is preliminary data.</text>
</comment>
<dbReference type="AlphaFoldDB" id="A0A016RRE1"/>
<proteinExistence type="predicted"/>
<sequence>MSILDTEDWWAENLTSFGYLSRMKLFLSANTPHLKGFSRLDNKWAVQRAPFRHILKIVAISVSRMDYIRVHRER</sequence>